<proteinExistence type="predicted"/>
<dbReference type="SUPFAM" id="SSF46689">
    <property type="entry name" value="Homeodomain-like"/>
    <property type="match status" value="1"/>
</dbReference>
<evidence type="ECO:0000313" key="8">
    <source>
        <dbReference type="Proteomes" id="UP001179614"/>
    </source>
</evidence>
<gene>
    <name evidence="7" type="ORF">I3J27_26705</name>
</gene>
<dbReference type="RefSeq" id="WP_270161880.1">
    <property type="nucleotide sequence ID" value="NZ_CP089391.1"/>
</dbReference>
<reference evidence="7" key="1">
    <citation type="submission" date="2021-12" db="EMBL/GenBank/DDBJ databases">
        <title>Bradyrhizobium xenonodulans sp. nov.</title>
        <authorList>
            <person name="Claassens R."/>
            <person name="Venter S.N."/>
            <person name="Beukes C.W."/>
            <person name="Stepkowski T."/>
            <person name="Steenkamp E.T."/>
        </authorList>
    </citation>
    <scope>NUCLEOTIDE SEQUENCE</scope>
    <source>
        <strain evidence="7">14AB</strain>
    </source>
</reference>
<accession>A0ABY7MG83</accession>
<dbReference type="PROSITE" id="PS50977">
    <property type="entry name" value="HTH_TETR_2"/>
    <property type="match status" value="1"/>
</dbReference>
<dbReference type="InterPro" id="IPR050109">
    <property type="entry name" value="HTH-type_TetR-like_transc_reg"/>
</dbReference>
<evidence type="ECO:0000256" key="5">
    <source>
        <dbReference type="SAM" id="MobiDB-lite"/>
    </source>
</evidence>
<organism evidence="7 8">
    <name type="scientific">Bradyrhizobium xenonodulans</name>
    <dbReference type="NCBI Taxonomy" id="2736875"/>
    <lineage>
        <taxon>Bacteria</taxon>
        <taxon>Pseudomonadati</taxon>
        <taxon>Pseudomonadota</taxon>
        <taxon>Alphaproteobacteria</taxon>
        <taxon>Hyphomicrobiales</taxon>
        <taxon>Nitrobacteraceae</taxon>
        <taxon>Bradyrhizobium</taxon>
    </lineage>
</organism>
<name>A0ABY7MG83_9BRAD</name>
<keyword evidence="3" id="KW-0804">Transcription</keyword>
<dbReference type="EMBL" id="CP089391">
    <property type="protein sequence ID" value="WBL76601.1"/>
    <property type="molecule type" value="Genomic_DNA"/>
</dbReference>
<protein>
    <submittedName>
        <fullName evidence="7">TetR family transcriptional regulator</fullName>
    </submittedName>
</protein>
<feature type="DNA-binding region" description="H-T-H motif" evidence="4">
    <location>
        <begin position="115"/>
        <end position="134"/>
    </location>
</feature>
<evidence type="ECO:0000313" key="7">
    <source>
        <dbReference type="EMBL" id="WBL76601.1"/>
    </source>
</evidence>
<dbReference type="InterPro" id="IPR001647">
    <property type="entry name" value="HTH_TetR"/>
</dbReference>
<feature type="region of interest" description="Disordered" evidence="5">
    <location>
        <begin position="271"/>
        <end position="295"/>
    </location>
</feature>
<dbReference type="InterPro" id="IPR009057">
    <property type="entry name" value="Homeodomain-like_sf"/>
</dbReference>
<evidence type="ECO:0000256" key="4">
    <source>
        <dbReference type="PROSITE-ProRule" id="PRU00335"/>
    </source>
</evidence>
<evidence type="ECO:0000256" key="2">
    <source>
        <dbReference type="ARBA" id="ARBA00023125"/>
    </source>
</evidence>
<feature type="domain" description="HTH tetR-type" evidence="6">
    <location>
        <begin position="92"/>
        <end position="152"/>
    </location>
</feature>
<evidence type="ECO:0000256" key="1">
    <source>
        <dbReference type="ARBA" id="ARBA00023015"/>
    </source>
</evidence>
<dbReference type="Gene3D" id="1.10.357.10">
    <property type="entry name" value="Tetracycline Repressor, domain 2"/>
    <property type="match status" value="1"/>
</dbReference>
<dbReference type="Proteomes" id="UP001179614">
    <property type="component" value="Chromosome"/>
</dbReference>
<sequence length="295" mass="33108">MISSLAVRAAPLHAVLGRANPILATRKSPFFRRRAKVVLVRIANRRRSVPTPIDAARRASSLGLTLPSVQCQAYDMSTAKRHIASLRDEYAEMTRQRIVAAFVETLEDEAADDISMAAVAKRAKVAERTIYRHFKTRAELSAAAGEWIEDNVFSYIPFTSPDELPEIFRKLCKRFDRHPHLARAIAVTRAGRRVRAGFRRHLIEQHRKAMAPLVQHLPAKEVRQAEALASYLNNVLAWNAMREDFGMSSAEIADTIEWALTTLLKDVRQRDAVAARSGKVGKSPRKRTTAPKEPA</sequence>
<dbReference type="Pfam" id="PF00440">
    <property type="entry name" value="TetR_N"/>
    <property type="match status" value="1"/>
</dbReference>
<keyword evidence="8" id="KW-1185">Reference proteome</keyword>
<evidence type="ECO:0000259" key="6">
    <source>
        <dbReference type="PROSITE" id="PS50977"/>
    </source>
</evidence>
<evidence type="ECO:0000256" key="3">
    <source>
        <dbReference type="ARBA" id="ARBA00023163"/>
    </source>
</evidence>
<dbReference type="PANTHER" id="PTHR30055:SF234">
    <property type="entry name" value="HTH-TYPE TRANSCRIPTIONAL REGULATOR BETI"/>
    <property type="match status" value="1"/>
</dbReference>
<keyword evidence="1" id="KW-0805">Transcription regulation</keyword>
<dbReference type="PANTHER" id="PTHR30055">
    <property type="entry name" value="HTH-TYPE TRANSCRIPTIONAL REGULATOR RUTR"/>
    <property type="match status" value="1"/>
</dbReference>
<keyword evidence="2 4" id="KW-0238">DNA-binding</keyword>